<evidence type="ECO:0000259" key="1">
    <source>
        <dbReference type="Pfam" id="PF04577"/>
    </source>
</evidence>
<dbReference type="GO" id="GO:0016757">
    <property type="term" value="F:glycosyltransferase activity"/>
    <property type="evidence" value="ECO:0007669"/>
    <property type="project" value="UniProtKB-KW"/>
</dbReference>
<protein>
    <submittedName>
        <fullName evidence="2">Glycosyltransferase family 61 protein</fullName>
        <ecNumber evidence="2">2.4.-.-</ecNumber>
    </submittedName>
</protein>
<dbReference type="AlphaFoldDB" id="A0AA52HA34"/>
<dbReference type="InterPro" id="IPR049625">
    <property type="entry name" value="Glyco_transf_61_cat"/>
</dbReference>
<dbReference type="KEGG" id="tmk:QGN29_02320"/>
<keyword evidence="2" id="KW-0808">Transferase</keyword>
<name>A0AA52HA34_9PROT</name>
<evidence type="ECO:0000313" key="2">
    <source>
        <dbReference type="EMBL" id="WND03202.1"/>
    </source>
</evidence>
<dbReference type="EMBL" id="CP123872">
    <property type="protein sequence ID" value="WND03202.1"/>
    <property type="molecule type" value="Genomic_DNA"/>
</dbReference>
<dbReference type="EC" id="2.4.-.-" evidence="2"/>
<proteinExistence type="predicted"/>
<organism evidence="2 3">
    <name type="scientific">Temperatibacter marinus</name>
    <dbReference type="NCBI Taxonomy" id="1456591"/>
    <lineage>
        <taxon>Bacteria</taxon>
        <taxon>Pseudomonadati</taxon>
        <taxon>Pseudomonadota</taxon>
        <taxon>Alphaproteobacteria</taxon>
        <taxon>Kordiimonadales</taxon>
        <taxon>Temperatibacteraceae</taxon>
        <taxon>Temperatibacter</taxon>
    </lineage>
</organism>
<accession>A0AA52HA34</accession>
<gene>
    <name evidence="2" type="ORF">QGN29_02320</name>
</gene>
<reference evidence="2" key="1">
    <citation type="submission" date="2023-04" db="EMBL/GenBank/DDBJ databases">
        <title>Complete genome sequence of Temperatibacter marinus.</title>
        <authorList>
            <person name="Rong J.-C."/>
            <person name="Yi M.-L."/>
            <person name="Zhao Q."/>
        </authorList>
    </citation>
    <scope>NUCLEOTIDE SEQUENCE</scope>
    <source>
        <strain evidence="2">NBRC 110045</strain>
    </source>
</reference>
<dbReference type="Proteomes" id="UP001268683">
    <property type="component" value="Chromosome"/>
</dbReference>
<dbReference type="Pfam" id="PF04577">
    <property type="entry name" value="Glyco_transf_61"/>
    <property type="match status" value="1"/>
</dbReference>
<keyword evidence="3" id="KW-1185">Reference proteome</keyword>
<sequence>MVSITPDSIAQYSKAKVLPRSQDRYGNFSGGIFTSENELVKNSLYYKINAVVKYKNNQISVPQKIEKNFKLTMGAGSPQLELFEKRKGTYIYAGILFDHYGHFILDSLSRYWYYRNSDLPIVWAVEEGKQSLSIYQKEILDLLCINNEIILVDKPMEFEKLIVPEYGYIVQDYFSNEQSKALEIIDCPKVDFKKKIWLSRTSQTSARVLNENVIESHLEENGWIIYKPEDHSVRDQIEMYRDACHIAGIASSSQHTMVFLKGFKGKLTIFPRGVSLSGNYLTIQKRKRFKQAVKFISSFDCILPGETRVRCNRVFTNIEVMLNQLGVGLNSQKKIPSIHKNNLIAIDGIVKGKYAKKVLEIGADTISYLPRRSGIRGISVSENRNFSSSETSLHKYFDICPSHYFTYLSNQTDYDIFIIHLNSDAAKNKKIYNATLSASHKNSIWIYACDTTTNDSVELFFKYLFSEHINKRIYNLMGTGLYIVKHELQHNVSDEVIDMNLSSWIQDIAVSGVLNKL</sequence>
<evidence type="ECO:0000313" key="3">
    <source>
        <dbReference type="Proteomes" id="UP001268683"/>
    </source>
</evidence>
<keyword evidence="2" id="KW-0328">Glycosyltransferase</keyword>
<dbReference type="RefSeq" id="WP_310799051.1">
    <property type="nucleotide sequence ID" value="NZ_CP123872.1"/>
</dbReference>
<feature type="domain" description="Glycosyltransferase 61 catalytic" evidence="1">
    <location>
        <begin position="100"/>
        <end position="261"/>
    </location>
</feature>